<comment type="caution">
    <text evidence="2">The sequence shown here is derived from an EMBL/GenBank/DDBJ whole genome shotgun (WGS) entry which is preliminary data.</text>
</comment>
<dbReference type="AlphaFoldDB" id="A0A2S4KN71"/>
<reference evidence="2 3" key="1">
    <citation type="submission" date="2018-01" db="EMBL/GenBank/DDBJ databases">
        <title>Harnessing the power of phylogenomics to disentangle the directionality and signatures of interkingdom host jumping in the parasitic fungal genus Tolypocladium.</title>
        <authorList>
            <person name="Quandt C.A."/>
            <person name="Patterson W."/>
            <person name="Spatafora J.W."/>
        </authorList>
    </citation>
    <scope>NUCLEOTIDE SEQUENCE [LARGE SCALE GENOMIC DNA]</scope>
    <source>
        <strain evidence="2 3">NRBC 100945</strain>
    </source>
</reference>
<feature type="signal peptide" evidence="1">
    <location>
        <begin position="1"/>
        <end position="19"/>
    </location>
</feature>
<name>A0A2S4KN71_9HYPO</name>
<proteinExistence type="predicted"/>
<keyword evidence="1" id="KW-0732">Signal</keyword>
<protein>
    <recommendedName>
        <fullName evidence="4">Ecp2 effector protein domain-containing protein</fullName>
    </recommendedName>
</protein>
<sequence>MKLATAAITFCSLALGAFGRLPRAEYREFIPSWEVEVRPGETAILNGTIQEVRAELLKRNPDWDTQYPVQNTTKRDPGHMDGWNYINVFPKDTKILCGIWSRSEAWTAVLINFALSLDRAAKIGQPKNGAGPGNCGRVGCEYNTGIWWCNDSPEPKTLSSFTDITDAIQVLQYTKDCSAEGSAQVFHPDNWNVIVSGKEGLEC</sequence>
<dbReference type="STRING" id="94208.A0A2S4KN71"/>
<organism evidence="2 3">
    <name type="scientific">Tolypocladium paradoxum</name>
    <dbReference type="NCBI Taxonomy" id="94208"/>
    <lineage>
        <taxon>Eukaryota</taxon>
        <taxon>Fungi</taxon>
        <taxon>Dikarya</taxon>
        <taxon>Ascomycota</taxon>
        <taxon>Pezizomycotina</taxon>
        <taxon>Sordariomycetes</taxon>
        <taxon>Hypocreomycetidae</taxon>
        <taxon>Hypocreales</taxon>
        <taxon>Ophiocordycipitaceae</taxon>
        <taxon>Tolypocladium</taxon>
    </lineage>
</organism>
<feature type="chain" id="PRO_5015608443" description="Ecp2 effector protein domain-containing protein" evidence="1">
    <location>
        <begin position="20"/>
        <end position="203"/>
    </location>
</feature>
<evidence type="ECO:0000313" key="3">
    <source>
        <dbReference type="Proteomes" id="UP000237481"/>
    </source>
</evidence>
<evidence type="ECO:0000256" key="1">
    <source>
        <dbReference type="SAM" id="SignalP"/>
    </source>
</evidence>
<dbReference type="PANTHER" id="PTHR35605:SF1">
    <property type="entry name" value="ECP2 EFFECTOR PROTEIN DOMAIN-CONTAINING PROTEIN-RELATED"/>
    <property type="match status" value="1"/>
</dbReference>
<accession>A0A2S4KN71</accession>
<evidence type="ECO:0000313" key="2">
    <source>
        <dbReference type="EMBL" id="POR31654.1"/>
    </source>
</evidence>
<evidence type="ECO:0008006" key="4">
    <source>
        <dbReference type="Google" id="ProtNLM"/>
    </source>
</evidence>
<keyword evidence="3" id="KW-1185">Reference proteome</keyword>
<gene>
    <name evidence="2" type="ORF">TPAR_08133</name>
</gene>
<dbReference type="Proteomes" id="UP000237481">
    <property type="component" value="Unassembled WGS sequence"/>
</dbReference>
<dbReference type="OrthoDB" id="3552888at2759"/>
<dbReference type="EMBL" id="PKSG01001018">
    <property type="protein sequence ID" value="POR31654.1"/>
    <property type="molecule type" value="Genomic_DNA"/>
</dbReference>
<dbReference type="PANTHER" id="PTHR35605">
    <property type="entry name" value="ECP2 EFFECTOR PROTEIN DOMAIN-CONTAINING PROTEIN-RELATED"/>
    <property type="match status" value="1"/>
</dbReference>